<dbReference type="OMA" id="NFEGWHA"/>
<protein>
    <submittedName>
        <fullName evidence="1">Uncharacterized protein</fullName>
    </submittedName>
</protein>
<evidence type="ECO:0000313" key="1">
    <source>
        <dbReference type="EMBL" id="CAD8044171.1"/>
    </source>
</evidence>
<name>A0A8S1JPX0_PARPR</name>
<reference evidence="1" key="1">
    <citation type="submission" date="2021-01" db="EMBL/GenBank/DDBJ databases">
        <authorList>
            <consortium name="Genoscope - CEA"/>
            <person name="William W."/>
        </authorList>
    </citation>
    <scope>NUCLEOTIDE SEQUENCE</scope>
</reference>
<dbReference type="AlphaFoldDB" id="A0A8S1JPX0"/>
<keyword evidence="2" id="KW-1185">Reference proteome</keyword>
<sequence>MNSSKTSRTVKAMHLFHLEQKNTNLHHYNIPTFRDPAIPTILKPFRLSPNKQSIPTSRQNQENGYRKLSIEKKVLQLRKEILNAKNVKQKQLFQSNKLQIKNSFSTVEKQLDKQPKLFKYFEKKSNSKIKLFEIPIHIQERQLQQSTLSTQNTKIPILKLQEKQTSTIEDGINDIQMIPQYQQSIKLPSEPDSPQIIKKLQSYQFTQRSVSQGNVEKPKKKEWIPWPQNFEGWHAPQADEDLLLQYQQYF</sequence>
<dbReference type="Proteomes" id="UP000688137">
    <property type="component" value="Unassembled WGS sequence"/>
</dbReference>
<gene>
    <name evidence="1" type="ORF">PPRIM_AZ9-3.1.T0060253</name>
</gene>
<dbReference type="EMBL" id="CAJJDM010000003">
    <property type="protein sequence ID" value="CAD8044171.1"/>
    <property type="molecule type" value="Genomic_DNA"/>
</dbReference>
<accession>A0A8S1JPX0</accession>
<proteinExistence type="predicted"/>
<organism evidence="1 2">
    <name type="scientific">Paramecium primaurelia</name>
    <dbReference type="NCBI Taxonomy" id="5886"/>
    <lineage>
        <taxon>Eukaryota</taxon>
        <taxon>Sar</taxon>
        <taxon>Alveolata</taxon>
        <taxon>Ciliophora</taxon>
        <taxon>Intramacronucleata</taxon>
        <taxon>Oligohymenophorea</taxon>
        <taxon>Peniculida</taxon>
        <taxon>Parameciidae</taxon>
        <taxon>Paramecium</taxon>
    </lineage>
</organism>
<evidence type="ECO:0000313" key="2">
    <source>
        <dbReference type="Proteomes" id="UP000688137"/>
    </source>
</evidence>
<comment type="caution">
    <text evidence="1">The sequence shown here is derived from an EMBL/GenBank/DDBJ whole genome shotgun (WGS) entry which is preliminary data.</text>
</comment>